<evidence type="ECO:0000313" key="2">
    <source>
        <dbReference type="Proteomes" id="UP000815325"/>
    </source>
</evidence>
<evidence type="ECO:0000313" key="1">
    <source>
        <dbReference type="EMBL" id="KAF5825727.1"/>
    </source>
</evidence>
<name>A0ABQ7FTD3_DUNSA</name>
<dbReference type="EMBL" id="MU072105">
    <property type="protein sequence ID" value="KAF5825727.1"/>
    <property type="molecule type" value="Genomic_DNA"/>
</dbReference>
<dbReference type="Proteomes" id="UP000815325">
    <property type="component" value="Unassembled WGS sequence"/>
</dbReference>
<organism evidence="1 2">
    <name type="scientific">Dunaliella salina</name>
    <name type="common">Green alga</name>
    <name type="synonym">Protococcus salinus</name>
    <dbReference type="NCBI Taxonomy" id="3046"/>
    <lineage>
        <taxon>Eukaryota</taxon>
        <taxon>Viridiplantae</taxon>
        <taxon>Chlorophyta</taxon>
        <taxon>core chlorophytes</taxon>
        <taxon>Chlorophyceae</taxon>
        <taxon>CS clade</taxon>
        <taxon>Chlamydomonadales</taxon>
        <taxon>Dunaliellaceae</taxon>
        <taxon>Dunaliella</taxon>
    </lineage>
</organism>
<reference evidence="1" key="1">
    <citation type="submission" date="2017-08" db="EMBL/GenBank/DDBJ databases">
        <authorList>
            <person name="Polle J.E."/>
            <person name="Barry K."/>
            <person name="Cushman J."/>
            <person name="Schmutz J."/>
            <person name="Tran D."/>
            <person name="Hathwaick L.T."/>
            <person name="Yim W.C."/>
            <person name="Jenkins J."/>
            <person name="Mckie-Krisberg Z.M."/>
            <person name="Prochnik S."/>
            <person name="Lindquist E."/>
            <person name="Dockter R.B."/>
            <person name="Adam C."/>
            <person name="Molina H."/>
            <person name="Bunkerborg J."/>
            <person name="Jin E."/>
            <person name="Buchheim M."/>
            <person name="Magnuson J."/>
        </authorList>
    </citation>
    <scope>NUCLEOTIDE SEQUENCE</scope>
    <source>
        <strain evidence="1">CCAP 19/18</strain>
    </source>
</reference>
<comment type="caution">
    <text evidence="1">The sequence shown here is derived from an EMBL/GenBank/DDBJ whole genome shotgun (WGS) entry which is preliminary data.</text>
</comment>
<evidence type="ECO:0008006" key="3">
    <source>
        <dbReference type="Google" id="ProtNLM"/>
    </source>
</evidence>
<protein>
    <recommendedName>
        <fullName evidence="3">Encoded protein</fullName>
    </recommendedName>
</protein>
<keyword evidence="2" id="KW-1185">Reference proteome</keyword>
<proteinExistence type="predicted"/>
<accession>A0ABQ7FTD3</accession>
<sequence>MPSQNKHCIATSKASIVCTRSNFDSFGLCRSMRTSLPIAVSTHLPLAKHEHGGGKSPKFVTFAHLSSTSLL</sequence>
<gene>
    <name evidence="1" type="ORF">DUNSADRAFT_7303</name>
</gene>